<sequence length="122" mass="13606">MHRLRKLELSDVPEMTLSTTLFPHTHAPLLRHPHLTHASIPSTSSLYTCLSTLTIRSIRFNSSPTWLLSKLQACPLLEQLTVCDVYFTLPADLPHPPFPLPKLQSVDLECGTGPLIALSLTR</sequence>
<protein>
    <recommendedName>
        <fullName evidence="3">F-box domain-containing protein</fullName>
    </recommendedName>
</protein>
<dbReference type="InParanoid" id="A0A067MRL1"/>
<evidence type="ECO:0000313" key="1">
    <source>
        <dbReference type="EMBL" id="KDQ18358.1"/>
    </source>
</evidence>
<evidence type="ECO:0008006" key="3">
    <source>
        <dbReference type="Google" id="ProtNLM"/>
    </source>
</evidence>
<proteinExistence type="predicted"/>
<dbReference type="AlphaFoldDB" id="A0A067MRL1"/>
<dbReference type="HOGENOM" id="CLU_2026336_0_0_1"/>
<keyword evidence="2" id="KW-1185">Reference proteome</keyword>
<dbReference type="SUPFAM" id="SSF52047">
    <property type="entry name" value="RNI-like"/>
    <property type="match status" value="1"/>
</dbReference>
<dbReference type="EMBL" id="KL198021">
    <property type="protein sequence ID" value="KDQ18358.1"/>
    <property type="molecule type" value="Genomic_DNA"/>
</dbReference>
<gene>
    <name evidence="1" type="ORF">BOTBODRAFT_510653</name>
</gene>
<organism evidence="1 2">
    <name type="scientific">Botryobasidium botryosum (strain FD-172 SS1)</name>
    <dbReference type="NCBI Taxonomy" id="930990"/>
    <lineage>
        <taxon>Eukaryota</taxon>
        <taxon>Fungi</taxon>
        <taxon>Dikarya</taxon>
        <taxon>Basidiomycota</taxon>
        <taxon>Agaricomycotina</taxon>
        <taxon>Agaricomycetes</taxon>
        <taxon>Cantharellales</taxon>
        <taxon>Botryobasidiaceae</taxon>
        <taxon>Botryobasidium</taxon>
    </lineage>
</organism>
<accession>A0A067MRL1</accession>
<evidence type="ECO:0000313" key="2">
    <source>
        <dbReference type="Proteomes" id="UP000027195"/>
    </source>
</evidence>
<reference evidence="2" key="1">
    <citation type="journal article" date="2014" name="Proc. Natl. Acad. Sci. U.S.A.">
        <title>Extensive sampling of basidiomycete genomes demonstrates inadequacy of the white-rot/brown-rot paradigm for wood decay fungi.</title>
        <authorList>
            <person name="Riley R."/>
            <person name="Salamov A.A."/>
            <person name="Brown D.W."/>
            <person name="Nagy L.G."/>
            <person name="Floudas D."/>
            <person name="Held B.W."/>
            <person name="Levasseur A."/>
            <person name="Lombard V."/>
            <person name="Morin E."/>
            <person name="Otillar R."/>
            <person name="Lindquist E.A."/>
            <person name="Sun H."/>
            <person name="LaButti K.M."/>
            <person name="Schmutz J."/>
            <person name="Jabbour D."/>
            <person name="Luo H."/>
            <person name="Baker S.E."/>
            <person name="Pisabarro A.G."/>
            <person name="Walton J.D."/>
            <person name="Blanchette R.A."/>
            <person name="Henrissat B."/>
            <person name="Martin F."/>
            <person name="Cullen D."/>
            <person name="Hibbett D.S."/>
            <person name="Grigoriev I.V."/>
        </authorList>
    </citation>
    <scope>NUCLEOTIDE SEQUENCE [LARGE SCALE GENOMIC DNA]</scope>
    <source>
        <strain evidence="2">FD-172 SS1</strain>
    </source>
</reference>
<name>A0A067MRL1_BOTB1</name>
<dbReference type="Proteomes" id="UP000027195">
    <property type="component" value="Unassembled WGS sequence"/>
</dbReference>